<evidence type="ECO:0000256" key="1">
    <source>
        <dbReference type="ARBA" id="ARBA00009646"/>
    </source>
</evidence>
<dbReference type="InterPro" id="IPR050252">
    <property type="entry name" value="Beta/Gamma-Crystallin"/>
</dbReference>
<evidence type="ECO:0000313" key="6">
    <source>
        <dbReference type="EMBL" id="QSX97751.1"/>
    </source>
</evidence>
<dbReference type="Gene3D" id="2.60.20.10">
    <property type="entry name" value="Crystallins"/>
    <property type="match status" value="3"/>
</dbReference>
<accession>A0AAJ4MVZ1</accession>
<comment type="similarity">
    <text evidence="1">Belongs to the beta/gamma-crystallin family.</text>
</comment>
<evidence type="ECO:0000313" key="7">
    <source>
        <dbReference type="Proteomes" id="UP000662821"/>
    </source>
</evidence>
<feature type="domain" description="Beta/gamma crystallin 'Greek key'" evidence="5">
    <location>
        <begin position="24"/>
        <end position="64"/>
    </location>
</feature>
<feature type="compositionally biased region" description="Low complexity" evidence="3">
    <location>
        <begin position="122"/>
        <end position="131"/>
    </location>
</feature>
<dbReference type="InterPro" id="IPR011024">
    <property type="entry name" value="G_crystallin-like"/>
</dbReference>
<proteinExistence type="inferred from homology"/>
<dbReference type="EMBL" id="CP071520">
    <property type="protein sequence ID" value="QSX97751.1"/>
    <property type="molecule type" value="Genomic_DNA"/>
</dbReference>
<dbReference type="AlphaFoldDB" id="A0AAJ4MVZ1"/>
<keyword evidence="2" id="KW-0677">Repeat</keyword>
<feature type="signal peptide" evidence="4">
    <location>
        <begin position="1"/>
        <end position="23"/>
    </location>
</feature>
<dbReference type="Proteomes" id="UP000662821">
    <property type="component" value="Chromosome"/>
</dbReference>
<feature type="domain" description="Beta/gamma crystallin 'Greek key'" evidence="5">
    <location>
        <begin position="65"/>
        <end position="104"/>
    </location>
</feature>
<feature type="chain" id="PRO_5042561015" evidence="4">
    <location>
        <begin position="24"/>
        <end position="316"/>
    </location>
</feature>
<organism evidence="6 7">
    <name type="scientific">Janthinobacterium lividum</name>
    <dbReference type="NCBI Taxonomy" id="29581"/>
    <lineage>
        <taxon>Bacteria</taxon>
        <taxon>Pseudomonadati</taxon>
        <taxon>Pseudomonadota</taxon>
        <taxon>Betaproteobacteria</taxon>
        <taxon>Burkholderiales</taxon>
        <taxon>Oxalobacteraceae</taxon>
        <taxon>Janthinobacterium</taxon>
    </lineage>
</organism>
<keyword evidence="4" id="KW-0732">Signal</keyword>
<sequence length="316" mass="34733">MNRPLSLALLCASALLAHVSAHAAEISLYTDDNFKGRMVVLRDTTDDLSRMNFNDKVSSIKVASGRWEVCAHANFKGACKTFERGDYPSMPGMNDKISSVRLADGRGGGSRPETPSAPSPSSPEVSPSPETSRPPPERERERGAALQVFDTSAQRGASVDINSDRDDFVDIGFNDRSASIRVRHGYWQLCSDSNFHGSCRVYAPGSYELPRNLQGKTSSARLVDPREENQPASEDPMLLLYPRSHMGGRGLPVNRDVSDLVRMNFNDQTNSIVINAGDWEVCADAHYGGRCEILEPGIYNTLDALDGRISSLRRLR</sequence>
<name>A0AAJ4MVZ1_9BURK</name>
<evidence type="ECO:0000259" key="5">
    <source>
        <dbReference type="PROSITE" id="PS50915"/>
    </source>
</evidence>
<protein>
    <submittedName>
        <fullName evidence="6">Beta/gamma crystallin family protein</fullName>
    </submittedName>
</protein>
<dbReference type="PANTHER" id="PTHR11818:SF42">
    <property type="entry name" value="VOLTAGE-GATED HYDROGEN CHANNEL 1"/>
    <property type="match status" value="1"/>
</dbReference>
<feature type="region of interest" description="Disordered" evidence="3">
    <location>
        <begin position="90"/>
        <end position="158"/>
    </location>
</feature>
<dbReference type="PROSITE" id="PS50915">
    <property type="entry name" value="CRYSTALLIN_BETA_GAMMA"/>
    <property type="match status" value="2"/>
</dbReference>
<dbReference type="RefSeq" id="WP_099389453.1">
    <property type="nucleotide sequence ID" value="NZ_CP071520.1"/>
</dbReference>
<dbReference type="SUPFAM" id="SSF49695">
    <property type="entry name" value="gamma-Crystallin-like"/>
    <property type="match status" value="2"/>
</dbReference>
<evidence type="ECO:0000256" key="4">
    <source>
        <dbReference type="SAM" id="SignalP"/>
    </source>
</evidence>
<gene>
    <name evidence="6" type="ORF">J3P46_07475</name>
</gene>
<evidence type="ECO:0000256" key="3">
    <source>
        <dbReference type="SAM" id="MobiDB-lite"/>
    </source>
</evidence>
<dbReference type="InterPro" id="IPR001064">
    <property type="entry name" value="Beta/gamma_crystallin"/>
</dbReference>
<dbReference type="PANTHER" id="PTHR11818">
    <property type="entry name" value="BETA/GAMMA CRYSTALLIN"/>
    <property type="match status" value="1"/>
</dbReference>
<dbReference type="Pfam" id="PF00030">
    <property type="entry name" value="Crystall"/>
    <property type="match status" value="3"/>
</dbReference>
<reference evidence="6 7" key="1">
    <citation type="submission" date="2021-03" db="EMBL/GenBank/DDBJ databases">
        <title>Draft genome sequence of Janthinobacterium sp. strain PLB02 isolated from infected primmorphs (Lubomirskia baicalensis).</title>
        <authorList>
            <person name="Chernogor L.I."/>
            <person name="Belikov S.I."/>
            <person name="Petrushin I.S."/>
        </authorList>
    </citation>
    <scope>NUCLEOTIDE SEQUENCE [LARGE SCALE GENOMIC DNA]</scope>
    <source>
        <strain evidence="6 7">PLB02</strain>
    </source>
</reference>
<evidence type="ECO:0000256" key="2">
    <source>
        <dbReference type="ARBA" id="ARBA00022737"/>
    </source>
</evidence>
<dbReference type="SMART" id="SM00247">
    <property type="entry name" value="XTALbg"/>
    <property type="match status" value="3"/>
</dbReference>